<dbReference type="SUPFAM" id="SSF53041">
    <property type="entry name" value="Resolvase-like"/>
    <property type="match status" value="1"/>
</dbReference>
<dbReference type="SUPFAM" id="SSF46689">
    <property type="entry name" value="Homeodomain-like"/>
    <property type="match status" value="1"/>
</dbReference>
<evidence type="ECO:0000256" key="3">
    <source>
        <dbReference type="ARBA" id="ARBA00023172"/>
    </source>
</evidence>
<dbReference type="Pfam" id="PF00239">
    <property type="entry name" value="Resolvase"/>
    <property type="match status" value="1"/>
</dbReference>
<keyword evidence="6" id="KW-1185">Reference proteome</keyword>
<gene>
    <name evidence="5" type="ORF">HDA30_000269</name>
</gene>
<evidence type="ECO:0000256" key="1">
    <source>
        <dbReference type="ARBA" id="ARBA00009913"/>
    </source>
</evidence>
<keyword evidence="2" id="KW-0238">DNA-binding</keyword>
<proteinExistence type="inferred from homology"/>
<dbReference type="RefSeq" id="WP_184240874.1">
    <property type="nucleotide sequence ID" value="NZ_JACHNA010000001.1"/>
</dbReference>
<dbReference type="InterPro" id="IPR050639">
    <property type="entry name" value="SSR_resolvase"/>
</dbReference>
<dbReference type="GO" id="GO:0003677">
    <property type="term" value="F:DNA binding"/>
    <property type="evidence" value="ECO:0007669"/>
    <property type="project" value="UniProtKB-KW"/>
</dbReference>
<comment type="caution">
    <text evidence="5">The sequence shown here is derived from an EMBL/GenBank/DDBJ whole genome shotgun (WGS) entry which is preliminary data.</text>
</comment>
<keyword evidence="3" id="KW-0233">DNA recombination</keyword>
<sequence>MDTLRTLTDLDERGIGVEALDLDLDTTTAAGRLVVRVMASLAEWERDLLIERTREGLEAARRQGRVGGRPRALDEKDQAAIKASLEAGLSVADVARMHGASTRTISRVKSGTY</sequence>
<evidence type="ECO:0000313" key="6">
    <source>
        <dbReference type="Proteomes" id="UP000540191"/>
    </source>
</evidence>
<accession>A0A7W7M253</accession>
<dbReference type="AlphaFoldDB" id="A0A7W7M253"/>
<dbReference type="Gene3D" id="1.10.10.60">
    <property type="entry name" value="Homeodomain-like"/>
    <property type="match status" value="1"/>
</dbReference>
<dbReference type="EMBL" id="JACHNA010000001">
    <property type="protein sequence ID" value="MBB4734761.1"/>
    <property type="molecule type" value="Genomic_DNA"/>
</dbReference>
<protein>
    <submittedName>
        <fullName evidence="5">DNA invertase Pin-like site-specific DNA recombinase</fullName>
    </submittedName>
</protein>
<dbReference type="PANTHER" id="PTHR30461">
    <property type="entry name" value="DNA-INVERTASE FROM LAMBDOID PROPHAGE"/>
    <property type="match status" value="1"/>
</dbReference>
<evidence type="ECO:0000313" key="5">
    <source>
        <dbReference type="EMBL" id="MBB4734761.1"/>
    </source>
</evidence>
<dbReference type="PANTHER" id="PTHR30461:SF2">
    <property type="entry name" value="SERINE RECOMBINASE PINE-RELATED"/>
    <property type="match status" value="1"/>
</dbReference>
<dbReference type="Gene3D" id="3.40.50.1390">
    <property type="entry name" value="Resolvase, N-terminal catalytic domain"/>
    <property type="match status" value="1"/>
</dbReference>
<evidence type="ECO:0000256" key="2">
    <source>
        <dbReference type="ARBA" id="ARBA00023125"/>
    </source>
</evidence>
<organism evidence="5 6">
    <name type="scientific">Micrococcus cohnii</name>
    <dbReference type="NCBI Taxonomy" id="993416"/>
    <lineage>
        <taxon>Bacteria</taxon>
        <taxon>Bacillati</taxon>
        <taxon>Actinomycetota</taxon>
        <taxon>Actinomycetes</taxon>
        <taxon>Micrococcales</taxon>
        <taxon>Micrococcaceae</taxon>
        <taxon>Micrococcus</taxon>
    </lineage>
</organism>
<comment type="similarity">
    <text evidence="1">Belongs to the site-specific recombinase resolvase family.</text>
</comment>
<dbReference type="PROSITE" id="PS51736">
    <property type="entry name" value="RECOMBINASES_3"/>
    <property type="match status" value="1"/>
</dbReference>
<dbReference type="InterPro" id="IPR006119">
    <property type="entry name" value="Resolv_N"/>
</dbReference>
<feature type="domain" description="Resolvase/invertase-type recombinase catalytic" evidence="4">
    <location>
        <begin position="1"/>
        <end position="64"/>
    </location>
</feature>
<evidence type="ECO:0000259" key="4">
    <source>
        <dbReference type="PROSITE" id="PS51736"/>
    </source>
</evidence>
<reference evidence="5 6" key="1">
    <citation type="submission" date="2020-08" db="EMBL/GenBank/DDBJ databases">
        <title>Sequencing the genomes of 1000 actinobacteria strains.</title>
        <authorList>
            <person name="Klenk H.-P."/>
        </authorList>
    </citation>
    <scope>NUCLEOTIDE SEQUENCE [LARGE SCALE GENOMIC DNA]</scope>
    <source>
        <strain evidence="5 6">DSM 23974</strain>
    </source>
</reference>
<dbReference type="GO" id="GO:0000150">
    <property type="term" value="F:DNA strand exchange activity"/>
    <property type="evidence" value="ECO:0007669"/>
    <property type="project" value="InterPro"/>
</dbReference>
<name>A0A7W7M253_9MICC</name>
<dbReference type="InterPro" id="IPR009057">
    <property type="entry name" value="Homeodomain-like_sf"/>
</dbReference>
<dbReference type="Proteomes" id="UP000540191">
    <property type="component" value="Unassembled WGS sequence"/>
</dbReference>
<dbReference type="InterPro" id="IPR036162">
    <property type="entry name" value="Resolvase-like_N_sf"/>
</dbReference>